<dbReference type="AlphaFoldDB" id="A0AAJ7VY42"/>
<dbReference type="GO" id="GO:0008049">
    <property type="term" value="P:male courtship behavior"/>
    <property type="evidence" value="ECO:0007669"/>
    <property type="project" value="TreeGrafter"/>
</dbReference>
<dbReference type="Proteomes" id="UP000694920">
    <property type="component" value="Unplaced"/>
</dbReference>
<keyword evidence="4 8" id="KW-1133">Transmembrane helix</keyword>
<evidence type="ECO:0000256" key="7">
    <source>
        <dbReference type="ARBA" id="ARBA00023224"/>
    </source>
</evidence>
<dbReference type="RefSeq" id="XP_024937505.1">
    <property type="nucleotide sequence ID" value="XM_025081737.1"/>
</dbReference>
<comment type="function">
    <text evidence="8">Gustatory receptor which mediates acceptance or avoidance behavior, depending on its substrates.</text>
</comment>
<evidence type="ECO:0000256" key="1">
    <source>
        <dbReference type="ARBA" id="ARBA00004651"/>
    </source>
</evidence>
<dbReference type="GO" id="GO:0043025">
    <property type="term" value="C:neuronal cell body"/>
    <property type="evidence" value="ECO:0007669"/>
    <property type="project" value="TreeGrafter"/>
</dbReference>
<dbReference type="GeneID" id="112493883"/>
<keyword evidence="2 8" id="KW-1003">Cell membrane</keyword>
<feature type="transmembrane region" description="Helical" evidence="8">
    <location>
        <begin position="43"/>
        <end position="62"/>
    </location>
</feature>
<evidence type="ECO:0000256" key="8">
    <source>
        <dbReference type="RuleBase" id="RU363108"/>
    </source>
</evidence>
<dbReference type="PANTHER" id="PTHR21143:SF133">
    <property type="entry name" value="GUSTATORY AND PHEROMONE RECEPTOR 32A-RELATED"/>
    <property type="match status" value="1"/>
</dbReference>
<evidence type="ECO:0000256" key="2">
    <source>
        <dbReference type="ARBA" id="ARBA00022475"/>
    </source>
</evidence>
<evidence type="ECO:0000256" key="3">
    <source>
        <dbReference type="ARBA" id="ARBA00022692"/>
    </source>
</evidence>
<dbReference type="KEGG" id="ccin:112493883"/>
<evidence type="ECO:0000313" key="10">
    <source>
        <dbReference type="RefSeq" id="XP_024937505.1"/>
    </source>
</evidence>
<keyword evidence="3 8" id="KW-0812">Transmembrane</keyword>
<accession>A0AAJ7VY42</accession>
<dbReference type="GO" id="GO:0030424">
    <property type="term" value="C:axon"/>
    <property type="evidence" value="ECO:0007669"/>
    <property type="project" value="TreeGrafter"/>
</dbReference>
<dbReference type="GO" id="GO:0007635">
    <property type="term" value="P:chemosensory behavior"/>
    <property type="evidence" value="ECO:0007669"/>
    <property type="project" value="TreeGrafter"/>
</dbReference>
<gene>
    <name evidence="10" type="primary">LOC112493883</name>
</gene>
<comment type="caution">
    <text evidence="8">Lacks conserved residue(s) required for the propagation of feature annotation.</text>
</comment>
<reference evidence="10" key="1">
    <citation type="submission" date="2025-08" db="UniProtKB">
        <authorList>
            <consortium name="RefSeq"/>
        </authorList>
    </citation>
    <scope>IDENTIFICATION</scope>
</reference>
<keyword evidence="7 8" id="KW-0807">Transducer</keyword>
<dbReference type="GO" id="GO:0007165">
    <property type="term" value="P:signal transduction"/>
    <property type="evidence" value="ECO:0007669"/>
    <property type="project" value="UniProtKB-KW"/>
</dbReference>
<dbReference type="GO" id="GO:0030425">
    <property type="term" value="C:dendrite"/>
    <property type="evidence" value="ECO:0007669"/>
    <property type="project" value="TreeGrafter"/>
</dbReference>
<dbReference type="Pfam" id="PF08395">
    <property type="entry name" value="7tm_7"/>
    <property type="match status" value="1"/>
</dbReference>
<comment type="subcellular location">
    <subcellularLocation>
        <location evidence="1 8">Cell membrane</location>
        <topology evidence="1 8">Multi-pass membrane protein</topology>
    </subcellularLocation>
</comment>
<evidence type="ECO:0000256" key="4">
    <source>
        <dbReference type="ARBA" id="ARBA00022989"/>
    </source>
</evidence>
<protein>
    <recommendedName>
        <fullName evidence="8">Gustatory receptor</fullName>
    </recommendedName>
</protein>
<keyword evidence="9" id="KW-1185">Reference proteome</keyword>
<organism evidence="9 10">
    <name type="scientific">Cephus cinctus</name>
    <name type="common">Wheat stem sawfly</name>
    <dbReference type="NCBI Taxonomy" id="211228"/>
    <lineage>
        <taxon>Eukaryota</taxon>
        <taxon>Metazoa</taxon>
        <taxon>Ecdysozoa</taxon>
        <taxon>Arthropoda</taxon>
        <taxon>Hexapoda</taxon>
        <taxon>Insecta</taxon>
        <taxon>Pterygota</taxon>
        <taxon>Neoptera</taxon>
        <taxon>Endopterygota</taxon>
        <taxon>Hymenoptera</taxon>
        <taxon>Cephoidea</taxon>
        <taxon>Cephidae</taxon>
        <taxon>Cephus</taxon>
    </lineage>
</organism>
<dbReference type="InterPro" id="IPR013604">
    <property type="entry name" value="7TM_chemorcpt"/>
</dbReference>
<feature type="transmembrane region" description="Helical" evidence="8">
    <location>
        <begin position="7"/>
        <end position="31"/>
    </location>
</feature>
<comment type="similarity">
    <text evidence="8">Belongs to the insect chemoreceptor superfamily. Gustatory receptor (GR) family.</text>
</comment>
<keyword evidence="6 8" id="KW-0675">Receptor</keyword>
<evidence type="ECO:0000256" key="5">
    <source>
        <dbReference type="ARBA" id="ARBA00023136"/>
    </source>
</evidence>
<evidence type="ECO:0000256" key="6">
    <source>
        <dbReference type="ARBA" id="ARBA00023170"/>
    </source>
</evidence>
<evidence type="ECO:0000313" key="9">
    <source>
        <dbReference type="Proteomes" id="UP000694920"/>
    </source>
</evidence>
<keyword evidence="5 8" id="KW-0472">Membrane</keyword>
<proteinExistence type="inferred from homology"/>
<dbReference type="GO" id="GO:0005886">
    <property type="term" value="C:plasma membrane"/>
    <property type="evidence" value="ECO:0007669"/>
    <property type="project" value="UniProtKB-SubCell"/>
</dbReference>
<sequence>MTNIKLTIAFIMIDIILHAVTSYLFLFNLNLLEAVAVASFFNYPFQISLALDLVFITNNGLISTRLKKMNIFMEDTIKTVMEPVNTWKFNSQTDSRVTKIKIINSDLIRLKFISSAVQAIRQAHQELCDIARELNEQLSVQVTVEMAGCFGLFTGLLYNLYVTLVSHHDSIIAKVNSVVSLSLWSLVYIGKVFFINRSCAIAVVEAKKIGEIIHELDSPIINDELRNEVHQFALQMVQNPLIFTGCGFFSLNYSFVQSFVGSVTTYLVILIQMSKIPSKPDVPTELSTIYENSTEWW</sequence>
<dbReference type="GO" id="GO:0050909">
    <property type="term" value="P:sensory perception of taste"/>
    <property type="evidence" value="ECO:0007669"/>
    <property type="project" value="InterPro"/>
</dbReference>
<dbReference type="PANTHER" id="PTHR21143">
    <property type="entry name" value="INVERTEBRATE GUSTATORY RECEPTOR"/>
    <property type="match status" value="1"/>
</dbReference>
<name>A0AAJ7VY42_CEPCN</name>